<evidence type="ECO:0000256" key="10">
    <source>
        <dbReference type="SAM" id="MobiDB-lite"/>
    </source>
</evidence>
<dbReference type="PANTHER" id="PTHR33909">
    <property type="entry name" value="SEC TRANSLOCON ACCESSORY COMPLEX SUBUNIT YAJC"/>
    <property type="match status" value="1"/>
</dbReference>
<evidence type="ECO:0000256" key="1">
    <source>
        <dbReference type="ARBA" id="ARBA00004162"/>
    </source>
</evidence>
<dbReference type="EMBL" id="JBHTLX010000020">
    <property type="protein sequence ID" value="MFD1249072.1"/>
    <property type="molecule type" value="Genomic_DNA"/>
</dbReference>
<proteinExistence type="inferred from homology"/>
<keyword evidence="12" id="KW-1185">Reference proteome</keyword>
<comment type="caution">
    <text evidence="11">The sequence shown here is derived from an EMBL/GenBank/DDBJ whole genome shotgun (WGS) entry which is preliminary data.</text>
</comment>
<keyword evidence="4" id="KW-1003">Cell membrane</keyword>
<keyword evidence="3" id="KW-0813">Transport</keyword>
<keyword evidence="6" id="KW-0653">Protein transport</keyword>
<name>A0ABW3W1J6_9ACTN</name>
<evidence type="ECO:0000256" key="9">
    <source>
        <dbReference type="ARBA" id="ARBA00023136"/>
    </source>
</evidence>
<dbReference type="RefSeq" id="WP_367921919.1">
    <property type="nucleotide sequence ID" value="NZ_BAABAC010000049.1"/>
</dbReference>
<feature type="region of interest" description="Disordered" evidence="10">
    <location>
        <begin position="85"/>
        <end position="111"/>
    </location>
</feature>
<accession>A0ABW3W1J6</accession>
<evidence type="ECO:0000256" key="6">
    <source>
        <dbReference type="ARBA" id="ARBA00022927"/>
    </source>
</evidence>
<evidence type="ECO:0000256" key="5">
    <source>
        <dbReference type="ARBA" id="ARBA00022692"/>
    </source>
</evidence>
<evidence type="ECO:0000256" key="7">
    <source>
        <dbReference type="ARBA" id="ARBA00022989"/>
    </source>
</evidence>
<dbReference type="SMART" id="SM01323">
    <property type="entry name" value="YajC"/>
    <property type="match status" value="1"/>
</dbReference>
<keyword evidence="8" id="KW-0811">Translocation</keyword>
<gene>
    <name evidence="11" type="primary">yajC</name>
    <name evidence="11" type="ORF">ACFQ3F_14845</name>
</gene>
<organism evidence="11 12">
    <name type="scientific">Nocardioides ginsengisoli</name>
    <dbReference type="NCBI Taxonomy" id="363868"/>
    <lineage>
        <taxon>Bacteria</taxon>
        <taxon>Bacillati</taxon>
        <taxon>Actinomycetota</taxon>
        <taxon>Actinomycetes</taxon>
        <taxon>Propionibacteriales</taxon>
        <taxon>Nocardioidaceae</taxon>
        <taxon>Nocardioides</taxon>
    </lineage>
</organism>
<keyword evidence="5" id="KW-0812">Transmembrane</keyword>
<protein>
    <submittedName>
        <fullName evidence="11">Preprotein translocase subunit YajC</fullName>
    </submittedName>
</protein>
<keyword evidence="9" id="KW-0472">Membrane</keyword>
<dbReference type="PRINTS" id="PR01853">
    <property type="entry name" value="YAJCTRNLCASE"/>
</dbReference>
<evidence type="ECO:0000256" key="4">
    <source>
        <dbReference type="ARBA" id="ARBA00022475"/>
    </source>
</evidence>
<sequence length="111" mass="11740">MKDALSLLPIVAIAAIFWLLIIRPASRQRKEAASLQSRLAAGDDVMLTSGILGTITGLADDHVELEIAPGVAIRVVRGAVASVRRTDVDDESPSADGDHAVGSDDTDHEER</sequence>
<dbReference type="InterPro" id="IPR003849">
    <property type="entry name" value="Preprotein_translocase_YajC"/>
</dbReference>
<dbReference type="Pfam" id="PF02699">
    <property type="entry name" value="YajC"/>
    <property type="match status" value="1"/>
</dbReference>
<dbReference type="NCBIfam" id="TIGR00739">
    <property type="entry name" value="yajC"/>
    <property type="match status" value="1"/>
</dbReference>
<evidence type="ECO:0000256" key="8">
    <source>
        <dbReference type="ARBA" id="ARBA00023010"/>
    </source>
</evidence>
<dbReference type="Proteomes" id="UP001597229">
    <property type="component" value="Unassembled WGS sequence"/>
</dbReference>
<comment type="subcellular location">
    <subcellularLocation>
        <location evidence="1">Cell membrane</location>
        <topology evidence="1">Single-pass membrane protein</topology>
    </subcellularLocation>
</comment>
<evidence type="ECO:0000313" key="12">
    <source>
        <dbReference type="Proteomes" id="UP001597229"/>
    </source>
</evidence>
<evidence type="ECO:0000256" key="2">
    <source>
        <dbReference type="ARBA" id="ARBA00006742"/>
    </source>
</evidence>
<keyword evidence="7" id="KW-1133">Transmembrane helix</keyword>
<evidence type="ECO:0000256" key="3">
    <source>
        <dbReference type="ARBA" id="ARBA00022448"/>
    </source>
</evidence>
<reference evidence="12" key="1">
    <citation type="journal article" date="2019" name="Int. J. Syst. Evol. Microbiol.">
        <title>The Global Catalogue of Microorganisms (GCM) 10K type strain sequencing project: providing services to taxonomists for standard genome sequencing and annotation.</title>
        <authorList>
            <consortium name="The Broad Institute Genomics Platform"/>
            <consortium name="The Broad Institute Genome Sequencing Center for Infectious Disease"/>
            <person name="Wu L."/>
            <person name="Ma J."/>
        </authorList>
    </citation>
    <scope>NUCLEOTIDE SEQUENCE [LARGE SCALE GENOMIC DNA]</scope>
    <source>
        <strain evidence="12">CCUG 52478</strain>
    </source>
</reference>
<dbReference type="PANTHER" id="PTHR33909:SF1">
    <property type="entry name" value="SEC TRANSLOCON ACCESSORY COMPLEX SUBUNIT YAJC"/>
    <property type="match status" value="1"/>
</dbReference>
<comment type="similarity">
    <text evidence="2">Belongs to the YajC family.</text>
</comment>
<evidence type="ECO:0000313" key="11">
    <source>
        <dbReference type="EMBL" id="MFD1249072.1"/>
    </source>
</evidence>